<evidence type="ECO:0000313" key="11">
    <source>
        <dbReference type="Proteomes" id="UP001175271"/>
    </source>
</evidence>
<dbReference type="PROSITE" id="PS50268">
    <property type="entry name" value="CADHERIN_2"/>
    <property type="match status" value="10"/>
</dbReference>
<dbReference type="InterPro" id="IPR000073">
    <property type="entry name" value="AB_hydrolase_1"/>
</dbReference>
<evidence type="ECO:0000256" key="6">
    <source>
        <dbReference type="ARBA" id="ARBA00023136"/>
    </source>
</evidence>
<feature type="domain" description="Cadherin" evidence="9">
    <location>
        <begin position="1034"/>
        <end position="1135"/>
    </location>
</feature>
<dbReference type="EMBL" id="JAUCMV010000005">
    <property type="protein sequence ID" value="KAK0400391.1"/>
    <property type="molecule type" value="Genomic_DNA"/>
</dbReference>
<feature type="domain" description="Cadherin" evidence="9">
    <location>
        <begin position="1418"/>
        <end position="1521"/>
    </location>
</feature>
<dbReference type="PRINTS" id="PR00205">
    <property type="entry name" value="CADHERIN"/>
</dbReference>
<evidence type="ECO:0000256" key="4">
    <source>
        <dbReference type="ARBA" id="ARBA00022837"/>
    </source>
</evidence>
<protein>
    <recommendedName>
        <fullName evidence="9">Cadherin domain-containing protein</fullName>
    </recommendedName>
</protein>
<feature type="domain" description="Cadherin" evidence="9">
    <location>
        <begin position="727"/>
        <end position="830"/>
    </location>
</feature>
<dbReference type="PANTHER" id="PTHR24026:SF126">
    <property type="entry name" value="PROTOCADHERIN FAT 4"/>
    <property type="match status" value="1"/>
</dbReference>
<proteinExistence type="predicted"/>
<accession>A0AA39H7Z0</accession>
<keyword evidence="5" id="KW-1133">Transmembrane helix</keyword>
<evidence type="ECO:0000259" key="9">
    <source>
        <dbReference type="PROSITE" id="PS50268"/>
    </source>
</evidence>
<feature type="compositionally biased region" description="Basic and acidic residues" evidence="8">
    <location>
        <begin position="94"/>
        <end position="110"/>
    </location>
</feature>
<feature type="domain" description="Cadherin" evidence="9">
    <location>
        <begin position="1727"/>
        <end position="1846"/>
    </location>
</feature>
<feature type="domain" description="Cadherin" evidence="9">
    <location>
        <begin position="1862"/>
        <end position="1956"/>
    </location>
</feature>
<dbReference type="GO" id="GO:0005886">
    <property type="term" value="C:plasma membrane"/>
    <property type="evidence" value="ECO:0007669"/>
    <property type="project" value="UniProtKB-SubCell"/>
</dbReference>
<keyword evidence="6" id="KW-0472">Membrane</keyword>
<feature type="domain" description="Cadherin" evidence="9">
    <location>
        <begin position="615"/>
        <end position="725"/>
    </location>
</feature>
<evidence type="ECO:0000256" key="3">
    <source>
        <dbReference type="ARBA" id="ARBA00022737"/>
    </source>
</evidence>
<dbReference type="InterPro" id="IPR015919">
    <property type="entry name" value="Cadherin-like_sf"/>
</dbReference>
<dbReference type="Pfam" id="PF12697">
    <property type="entry name" value="Abhydrolase_6"/>
    <property type="match status" value="1"/>
</dbReference>
<dbReference type="Proteomes" id="UP001175271">
    <property type="component" value="Unassembled WGS sequence"/>
</dbReference>
<dbReference type="InterPro" id="IPR029058">
    <property type="entry name" value="AB_hydrolase_fold"/>
</dbReference>
<name>A0AA39H7Z0_9BILA</name>
<dbReference type="SUPFAM" id="SSF53474">
    <property type="entry name" value="alpha/beta-Hydrolases"/>
    <property type="match status" value="1"/>
</dbReference>
<dbReference type="CDD" id="cd11304">
    <property type="entry name" value="Cadherin_repeat"/>
    <property type="match status" value="12"/>
</dbReference>
<reference evidence="10" key="1">
    <citation type="submission" date="2023-06" db="EMBL/GenBank/DDBJ databases">
        <title>Genomic analysis of the entomopathogenic nematode Steinernema hermaphroditum.</title>
        <authorList>
            <person name="Schwarz E.M."/>
            <person name="Heppert J.K."/>
            <person name="Baniya A."/>
            <person name="Schwartz H.T."/>
            <person name="Tan C.-H."/>
            <person name="Antoshechkin I."/>
            <person name="Sternberg P.W."/>
            <person name="Goodrich-Blair H."/>
            <person name="Dillman A.R."/>
        </authorList>
    </citation>
    <scope>NUCLEOTIDE SEQUENCE</scope>
    <source>
        <strain evidence="10">PS9179</strain>
        <tissue evidence="10">Whole animal</tissue>
    </source>
</reference>
<evidence type="ECO:0000256" key="7">
    <source>
        <dbReference type="PROSITE-ProRule" id="PRU00043"/>
    </source>
</evidence>
<dbReference type="Gene3D" id="2.60.40.60">
    <property type="entry name" value="Cadherins"/>
    <property type="match status" value="11"/>
</dbReference>
<gene>
    <name evidence="10" type="ORF">QR680_003472</name>
</gene>
<keyword evidence="2" id="KW-0812">Transmembrane</keyword>
<dbReference type="SMART" id="SM00112">
    <property type="entry name" value="CA"/>
    <property type="match status" value="9"/>
</dbReference>
<dbReference type="InterPro" id="IPR002126">
    <property type="entry name" value="Cadherin-like_dom"/>
</dbReference>
<evidence type="ECO:0000313" key="10">
    <source>
        <dbReference type="EMBL" id="KAK0400391.1"/>
    </source>
</evidence>
<feature type="domain" description="Cadherin" evidence="9">
    <location>
        <begin position="1657"/>
        <end position="1726"/>
    </location>
</feature>
<dbReference type="PANTHER" id="PTHR24026">
    <property type="entry name" value="FAT ATYPICAL CADHERIN-RELATED"/>
    <property type="match status" value="1"/>
</dbReference>
<keyword evidence="3" id="KW-0677">Repeat</keyword>
<comment type="subcellular location">
    <subcellularLocation>
        <location evidence="1">Membrane</location>
    </subcellularLocation>
</comment>
<dbReference type="PROSITE" id="PS00232">
    <property type="entry name" value="CADHERIN_1"/>
    <property type="match status" value="4"/>
</dbReference>
<organism evidence="10 11">
    <name type="scientific">Steinernema hermaphroditum</name>
    <dbReference type="NCBI Taxonomy" id="289476"/>
    <lineage>
        <taxon>Eukaryota</taxon>
        <taxon>Metazoa</taxon>
        <taxon>Ecdysozoa</taxon>
        <taxon>Nematoda</taxon>
        <taxon>Chromadorea</taxon>
        <taxon>Rhabditida</taxon>
        <taxon>Tylenchina</taxon>
        <taxon>Panagrolaimomorpha</taxon>
        <taxon>Strongyloidoidea</taxon>
        <taxon>Steinernematidae</taxon>
        <taxon>Steinernema</taxon>
    </lineage>
</organism>
<evidence type="ECO:0000256" key="2">
    <source>
        <dbReference type="ARBA" id="ARBA00022692"/>
    </source>
</evidence>
<evidence type="ECO:0000256" key="8">
    <source>
        <dbReference type="SAM" id="MobiDB-lite"/>
    </source>
</evidence>
<feature type="domain" description="Cadherin" evidence="9">
    <location>
        <begin position="979"/>
        <end position="1033"/>
    </location>
</feature>
<comment type="caution">
    <text evidence="10">The sequence shown here is derived from an EMBL/GenBank/DDBJ whole genome shotgun (WGS) entry which is preliminary data.</text>
</comment>
<dbReference type="GO" id="GO:0005509">
    <property type="term" value="F:calcium ion binding"/>
    <property type="evidence" value="ECO:0007669"/>
    <property type="project" value="UniProtKB-UniRule"/>
</dbReference>
<dbReference type="Pfam" id="PF00028">
    <property type="entry name" value="Cadherin"/>
    <property type="match status" value="2"/>
</dbReference>
<feature type="domain" description="Cadherin" evidence="9">
    <location>
        <begin position="520"/>
        <end position="614"/>
    </location>
</feature>
<evidence type="ECO:0000256" key="5">
    <source>
        <dbReference type="ARBA" id="ARBA00022989"/>
    </source>
</evidence>
<sequence>MYRLAPHSTFNKVVAATDIMYHMPSYHEESDIPVTVFPATPASISLSNEVTAEKLLEQQVALIKRISTFTKSMQQCNECSALKIQSSSTNAVPEDGRKAKSIEKSTKKSDKVAKKEALNTAATLKTGAYSCYKENGVPFTINNGKPVSVIVNQSIPACTPPRLLDLVSGKSIWSALKVEGTPADSAWMKIMQCLVPTAENCCEFKANGKKFRATVGQNGVTETFLNRVNFWQYIGECLGLYSDEFPVLAIHSDRWMAKANDVVHGNTSQEILMREASAFLSRWDTLSTTNSYGIADMDNESVLSTANLEQDIPENCLQLADLVQLSDGYLGVPSGHEIFYRRAEPPENNYTRATVIFLHGQSFTSGTWLEVKTLKIFAALGYHCVAIDLPGCGRSGQKSIEEKDKPSVFSELLNALNVERVMVIACSMAGQYVLPLLADSRLICLVAVALSNTNELAEERCRSIRTPVLVIHDNSSVLLRRICLICTTLSNNKMIKECIFSFTLYVTVLSLVVDPPFLFVDEDWPVTKHLPVVVCSSTNSDIRIIAGNAEQYFSLTPMNITCCNVQLKKTLDSDIQHYDGQRWQSFTLIFEGRHHSRISLEIQVVDINDNAPQFLETPSKIFLSETTAVGTIVTRVKTFDPDTGIGGIVQFFVDNSKFSIRNDICAKSYCTAEIYLKSPLNYDSMKRESITVIARDGASRSKSSKESRITINANVIDEQTNAPFFITDLSQEYTVNTDSSIGDRLFQLEAEDGDRLHAKKNPVFYSLEPNPYFEINSSSGWIVLGKSLSDRQGDRFKLTVTATEMDAKRMHTEGTIKIRVVNPDRYPPQCEKPNYEFQIDPDRGQLVVSEVIKVFDKDANNRFNYFTLDLLGNDAHAFKLSHHNVTREANVIFSPLSEQPLLKYETFELWLRVPNSTQTDGRCTIRVLPSKPFALSTVLRFNVSENVGPIVIADLKHNVNGQTSSCEFFLESPEYGDRFALDTNGSLRTLQILDREDIDEYDLRVKVRRHANAEQYINVHVNVLDENDNAPELTMERKEFIIAENVAASIAITAFDPDYKENGTLSFALVNDNCDVCFINRTSGVITVNRIDADSVTNLAIPLKIAVSDLGKPTLSNSIEITLLVKDINDNSPQFKQADYTFMLSTSDKVGAIIGAVEAIDMDISGNVITYLTTDKYVEAIKDTGELRLSKLLPKSQTVHKFYVNASDSGTPNNSALVAVTIIVADLPTDTTTIERVVSIRKENVGQVVYKPEDQPGEFIYTSPLNETTADLVHVNERTGAIILKTWDNVSNFALNIDVRWRNSGDISRKEHLIFKISNLQGFQFDQLHYSTTIAKSTPVGAKIMAVRIMGDVYKYNITTEPAGQFNISSSGEVLLARDIDFEKPKVIRGIITAESNDGSTAEVTVSAEVFEDGGPMCKVNLSVTVHETIPVGTILDLPIPLCEYNKSRQQRQLVYSIADHIHFFTINATSSAVAVAQKLPSSVFNFTVSAVENKSLYGTRSVEIPITVNVVSVNMHAPEVQEIEDNITISRSFPVGLEIYRMHSTDEDGDTLTYSIEADGYHPFGVNSEGVLTMKDSVASPGKICAKAVVTDSGIPRKTTKKDFCITFIDRVAQNPVIHWPTENSAHKFPENKKFEELFTINATVSPLFTGIDKSLHYRFTEEDGEDWRGFAIENGGSLNHNVPFNFEEKQKYNIGLEVCDMKGQCTRLKIVVEVIDENDNCPFFQQQSSMFDIEENVAVSETGLIVGEFPAAVDFDSSPEHSTICYVISSITTYSFFLPNDRIPVLYLNQSLDREYADQIQISIRAQDCSPENSVCVDPNINPTRADHVIIINILDKNDNFPKFEKRSFHMGMIIGTVRPGEKIASISADDPDLEENGLCYSISASVRANKIALEKPPFEISEHTGDIKASMNFNGDLAKTYVFRVRVVDSVGHTDETAVVISVLSYCEQAEVLLNADNFKVEGERDRIAGLLSNVSSMQVLLLHFLDKDNNLASVADVLTAMSISTSDASNNARNILESDFG</sequence>
<dbReference type="GO" id="GO:0007156">
    <property type="term" value="P:homophilic cell adhesion via plasma membrane adhesion molecules"/>
    <property type="evidence" value="ECO:0007669"/>
    <property type="project" value="InterPro"/>
</dbReference>
<keyword evidence="4 7" id="KW-0106">Calcium</keyword>
<keyword evidence="11" id="KW-1185">Reference proteome</keyword>
<dbReference type="SUPFAM" id="SSF49313">
    <property type="entry name" value="Cadherin-like"/>
    <property type="match status" value="9"/>
</dbReference>
<feature type="domain" description="Cadherin" evidence="9">
    <location>
        <begin position="1136"/>
        <end position="1234"/>
    </location>
</feature>
<dbReference type="InterPro" id="IPR020894">
    <property type="entry name" value="Cadherin_CS"/>
</dbReference>
<dbReference type="Gene3D" id="3.40.50.1820">
    <property type="entry name" value="alpha/beta hydrolase"/>
    <property type="match status" value="1"/>
</dbReference>
<evidence type="ECO:0000256" key="1">
    <source>
        <dbReference type="ARBA" id="ARBA00004370"/>
    </source>
</evidence>
<feature type="region of interest" description="Disordered" evidence="8">
    <location>
        <begin position="90"/>
        <end position="110"/>
    </location>
</feature>